<name>A0ACB9QIE0_9MYRT</name>
<dbReference type="EMBL" id="CM042885">
    <property type="protein sequence ID" value="KAI4366265.1"/>
    <property type="molecule type" value="Genomic_DNA"/>
</dbReference>
<evidence type="ECO:0000313" key="1">
    <source>
        <dbReference type="EMBL" id="KAI4366265.1"/>
    </source>
</evidence>
<organism evidence="1 2">
    <name type="scientific">Melastoma candidum</name>
    <dbReference type="NCBI Taxonomy" id="119954"/>
    <lineage>
        <taxon>Eukaryota</taxon>
        <taxon>Viridiplantae</taxon>
        <taxon>Streptophyta</taxon>
        <taxon>Embryophyta</taxon>
        <taxon>Tracheophyta</taxon>
        <taxon>Spermatophyta</taxon>
        <taxon>Magnoliopsida</taxon>
        <taxon>eudicotyledons</taxon>
        <taxon>Gunneridae</taxon>
        <taxon>Pentapetalae</taxon>
        <taxon>rosids</taxon>
        <taxon>malvids</taxon>
        <taxon>Myrtales</taxon>
        <taxon>Melastomataceae</taxon>
        <taxon>Melastomatoideae</taxon>
        <taxon>Melastomateae</taxon>
        <taxon>Melastoma</taxon>
    </lineage>
</organism>
<keyword evidence="2" id="KW-1185">Reference proteome</keyword>
<evidence type="ECO:0000313" key="2">
    <source>
        <dbReference type="Proteomes" id="UP001057402"/>
    </source>
</evidence>
<dbReference type="Proteomes" id="UP001057402">
    <property type="component" value="Chromosome 6"/>
</dbReference>
<sequence length="79" mass="8536">MILTFNDNHPLVKQPDAVHRRVTNVNHPGKCVACGVGVGEALGAGFQGDRGGGVQGGVWKSGMVRWQAQWKKSFAVRHQ</sequence>
<reference evidence="2" key="1">
    <citation type="journal article" date="2023" name="Front. Plant Sci.">
        <title>Chromosomal-level genome assembly of Melastoma candidum provides insights into trichome evolution.</title>
        <authorList>
            <person name="Zhong Y."/>
            <person name="Wu W."/>
            <person name="Sun C."/>
            <person name="Zou P."/>
            <person name="Liu Y."/>
            <person name="Dai S."/>
            <person name="Zhou R."/>
        </authorList>
    </citation>
    <scope>NUCLEOTIDE SEQUENCE [LARGE SCALE GENOMIC DNA]</scope>
</reference>
<protein>
    <submittedName>
        <fullName evidence="1">Uncharacterized protein</fullName>
    </submittedName>
</protein>
<proteinExistence type="predicted"/>
<accession>A0ACB9QIE0</accession>
<comment type="caution">
    <text evidence="1">The sequence shown here is derived from an EMBL/GenBank/DDBJ whole genome shotgun (WGS) entry which is preliminary data.</text>
</comment>
<gene>
    <name evidence="1" type="ORF">MLD38_022160</name>
</gene>